<protein>
    <submittedName>
        <fullName evidence="7">Sulfatase-like hydrolase/transferase</fullName>
    </submittedName>
</protein>
<feature type="domain" description="Sulfatase N-terminal" evidence="6">
    <location>
        <begin position="28"/>
        <end position="345"/>
    </location>
</feature>
<organism evidence="7 8">
    <name type="scientific">Pelagicoccus mobilis</name>
    <dbReference type="NCBI Taxonomy" id="415221"/>
    <lineage>
        <taxon>Bacteria</taxon>
        <taxon>Pseudomonadati</taxon>
        <taxon>Verrucomicrobiota</taxon>
        <taxon>Opitutia</taxon>
        <taxon>Puniceicoccales</taxon>
        <taxon>Pelagicoccaceae</taxon>
        <taxon>Pelagicoccus</taxon>
    </lineage>
</organism>
<evidence type="ECO:0000259" key="6">
    <source>
        <dbReference type="Pfam" id="PF00884"/>
    </source>
</evidence>
<dbReference type="EMBL" id="JAENIL010000032">
    <property type="protein sequence ID" value="MBK1878544.1"/>
    <property type="molecule type" value="Genomic_DNA"/>
</dbReference>
<dbReference type="PROSITE" id="PS51257">
    <property type="entry name" value="PROKAR_LIPOPROTEIN"/>
    <property type="match status" value="1"/>
</dbReference>
<dbReference type="GO" id="GO:0046872">
    <property type="term" value="F:metal ion binding"/>
    <property type="evidence" value="ECO:0007669"/>
    <property type="project" value="UniProtKB-KW"/>
</dbReference>
<dbReference type="InterPro" id="IPR050738">
    <property type="entry name" value="Sulfatase"/>
</dbReference>
<evidence type="ECO:0000313" key="7">
    <source>
        <dbReference type="EMBL" id="MBK1878544.1"/>
    </source>
</evidence>
<keyword evidence="3 7" id="KW-0378">Hydrolase</keyword>
<dbReference type="PROSITE" id="PS00149">
    <property type="entry name" value="SULFATASE_2"/>
    <property type="match status" value="1"/>
</dbReference>
<proteinExistence type="inferred from homology"/>
<reference evidence="7" key="1">
    <citation type="submission" date="2021-01" db="EMBL/GenBank/DDBJ databases">
        <title>Modified the classification status of verrucomicrobia.</title>
        <authorList>
            <person name="Feng X."/>
        </authorList>
    </citation>
    <scope>NUCLEOTIDE SEQUENCE</scope>
    <source>
        <strain evidence="7">KCTC 13126</strain>
    </source>
</reference>
<feature type="chain" id="PRO_5037527517" evidence="5">
    <location>
        <begin position="25"/>
        <end position="466"/>
    </location>
</feature>
<dbReference type="Pfam" id="PF00884">
    <property type="entry name" value="Sulfatase"/>
    <property type="match status" value="1"/>
</dbReference>
<dbReference type="GO" id="GO:0004065">
    <property type="term" value="F:arylsulfatase activity"/>
    <property type="evidence" value="ECO:0007669"/>
    <property type="project" value="TreeGrafter"/>
</dbReference>
<feature type="signal peptide" evidence="5">
    <location>
        <begin position="1"/>
        <end position="24"/>
    </location>
</feature>
<dbReference type="AlphaFoldDB" id="A0A934S347"/>
<keyword evidence="5" id="KW-0732">Signal</keyword>
<dbReference type="PANTHER" id="PTHR42693">
    <property type="entry name" value="ARYLSULFATASE FAMILY MEMBER"/>
    <property type="match status" value="1"/>
</dbReference>
<keyword evidence="8" id="KW-1185">Reference proteome</keyword>
<comment type="caution">
    <text evidence="7">The sequence shown here is derived from an EMBL/GenBank/DDBJ whole genome shotgun (WGS) entry which is preliminary data.</text>
</comment>
<keyword evidence="4" id="KW-0106">Calcium</keyword>
<dbReference type="SUPFAM" id="SSF53649">
    <property type="entry name" value="Alkaline phosphatase-like"/>
    <property type="match status" value="1"/>
</dbReference>
<evidence type="ECO:0000256" key="1">
    <source>
        <dbReference type="ARBA" id="ARBA00008779"/>
    </source>
</evidence>
<comment type="similarity">
    <text evidence="1">Belongs to the sulfatase family.</text>
</comment>
<gene>
    <name evidence="7" type="ORF">JIN87_16810</name>
</gene>
<dbReference type="InterPro" id="IPR024607">
    <property type="entry name" value="Sulfatase_CS"/>
</dbReference>
<evidence type="ECO:0000256" key="4">
    <source>
        <dbReference type="ARBA" id="ARBA00022837"/>
    </source>
</evidence>
<sequence length="466" mass="53169">MKYRVKNLLCFALVLTGIVSCAFAAKKPNIILIFSDDAGYADFGFHGSKIMRTPRLDSFAEQGMLFKEAYVSAAVCGPSRAGLYTGKYQQRFGYEENNVPGYMSLNSTTGDDMGLPLDQKTIGDYMREIGYRTMIIGKWHLGNADRYHPLKRGFDEFYGFRGGARSFWPYPTSDDVERKEDRIEIGFGKFEEPNKYLTEVFTDEAINFVERNQDQPFFLMLCYNAPHTPMHSEKKDLAQFPELTGRRKALAGMTLSLDRECGRLLDQLDEMGLSENTLIVYTNDNGGPSDSNHSVNDPLSGTKANHLEGGIRVPFLMRWPGVVDENSKFEYPVSTLDLLPTFYAAGGGDVGNLDGVDGVDLRPFVVGERKGRPHQTLYWKKENRGAIRDGDWKLLRFPDRPAELYNIAEDISEVNNLANKHPHLVRELYKKLFAWELTLDRPMFQLRREYEGKAMDRMDKFRKPKL</sequence>
<evidence type="ECO:0000256" key="2">
    <source>
        <dbReference type="ARBA" id="ARBA00022723"/>
    </source>
</evidence>
<accession>A0A934S347</accession>
<dbReference type="Gene3D" id="3.40.720.10">
    <property type="entry name" value="Alkaline Phosphatase, subunit A"/>
    <property type="match status" value="1"/>
</dbReference>
<evidence type="ECO:0000256" key="3">
    <source>
        <dbReference type="ARBA" id="ARBA00022801"/>
    </source>
</evidence>
<keyword evidence="2" id="KW-0479">Metal-binding</keyword>
<name>A0A934S347_9BACT</name>
<dbReference type="PANTHER" id="PTHR42693:SF53">
    <property type="entry name" value="ENDO-4-O-SULFATASE"/>
    <property type="match status" value="1"/>
</dbReference>
<dbReference type="InterPro" id="IPR000917">
    <property type="entry name" value="Sulfatase_N"/>
</dbReference>
<evidence type="ECO:0000256" key="5">
    <source>
        <dbReference type="SAM" id="SignalP"/>
    </source>
</evidence>
<dbReference type="Gene3D" id="3.30.1120.10">
    <property type="match status" value="1"/>
</dbReference>
<dbReference type="Proteomes" id="UP000617628">
    <property type="component" value="Unassembled WGS sequence"/>
</dbReference>
<evidence type="ECO:0000313" key="8">
    <source>
        <dbReference type="Proteomes" id="UP000617628"/>
    </source>
</evidence>
<dbReference type="InterPro" id="IPR017850">
    <property type="entry name" value="Alkaline_phosphatase_core_sf"/>
</dbReference>
<dbReference type="RefSeq" id="WP_200356756.1">
    <property type="nucleotide sequence ID" value="NZ_JAENIL010000032.1"/>
</dbReference>